<dbReference type="GO" id="GO:0016020">
    <property type="term" value="C:membrane"/>
    <property type="evidence" value="ECO:0007669"/>
    <property type="project" value="InterPro"/>
</dbReference>
<dbReference type="STRING" id="411684.HPDFL43_04241"/>
<keyword evidence="1" id="KW-0472">Membrane</keyword>
<dbReference type="GO" id="GO:0006171">
    <property type="term" value="P:cAMP biosynthetic process"/>
    <property type="evidence" value="ECO:0007669"/>
    <property type="project" value="TreeGrafter"/>
</dbReference>
<dbReference type="EMBL" id="ABIA03000002">
    <property type="protein sequence ID" value="EDQ32725.2"/>
    <property type="molecule type" value="Genomic_DNA"/>
</dbReference>
<dbReference type="Pfam" id="PF00672">
    <property type="entry name" value="HAMP"/>
    <property type="match status" value="1"/>
</dbReference>
<dbReference type="AlphaFoldDB" id="A9DAF1"/>
<dbReference type="HOGENOM" id="CLU_021956_1_0_5"/>
<dbReference type="GO" id="GO:0004016">
    <property type="term" value="F:adenylate cyclase activity"/>
    <property type="evidence" value="ECO:0007669"/>
    <property type="project" value="UniProtKB-EC"/>
</dbReference>
<reference evidence="4 5" key="1">
    <citation type="submission" date="2007-10" db="EMBL/GenBank/DDBJ databases">
        <authorList>
            <person name="Wagner-Dobler I."/>
            <person name="Ferriera S."/>
            <person name="Johnson J."/>
            <person name="Kravitz S."/>
            <person name="Beeson K."/>
            <person name="Sutton G."/>
            <person name="Rogers Y.-H."/>
            <person name="Friedman R."/>
            <person name="Frazier M."/>
            <person name="Venter J.C."/>
        </authorList>
    </citation>
    <scope>NUCLEOTIDE SEQUENCE [LARGE SCALE GENOMIC DNA]</scope>
    <source>
        <strain evidence="4 5">DFL-43</strain>
    </source>
</reference>
<feature type="domain" description="HAMP" evidence="3">
    <location>
        <begin position="331"/>
        <end position="385"/>
    </location>
</feature>
<dbReference type="InterPro" id="IPR029787">
    <property type="entry name" value="Nucleotide_cyclase"/>
</dbReference>
<dbReference type="RefSeq" id="WP_040449116.1">
    <property type="nucleotide sequence ID" value="NZ_CM002917.1"/>
</dbReference>
<dbReference type="SMART" id="SM00044">
    <property type="entry name" value="CYCc"/>
    <property type="match status" value="1"/>
</dbReference>
<evidence type="ECO:0000259" key="3">
    <source>
        <dbReference type="PROSITE" id="PS50885"/>
    </source>
</evidence>
<dbReference type="Gene3D" id="6.10.340.10">
    <property type="match status" value="1"/>
</dbReference>
<proteinExistence type="predicted"/>
<dbReference type="PROSITE" id="PS50885">
    <property type="entry name" value="HAMP"/>
    <property type="match status" value="1"/>
</dbReference>
<sequence>MKAKFGVFSVVLVCFGTLLFVSMASIIAMNAANSTQVFSRLLGQVVLRSAEGLELALRNHLEAAENQGDFIVDNLDVEDLKFENPDKLIAFITGSLAAAPQISGLIIANDSGQGIGVARDSSGKAQSTELGPGTPSDIPLIFDEVRSRKEPYWGLPAFSDTLGVTVMNRRIPIWQGDKFLGLIAIAISTDELSRLAGELSEEQTSVFVLYGRNRVLAHISMFGETMNISEGKPLPTLGEISDPIIKHLRSADAIPEIDSLDGARMSVVEVDGSTYGFITKPVRGYGDRPLIIGAYSTADDIGQVVKSMIVTVSVGSGVLVLALIGAWILSRRLTRPLRQTSEVAAAIATLEFDNVKPLPPSRLKEIDDLATSFNAMLIGLQSFGRYVPRLLVKRLIREHHVGAGTEQRELTVMFTDIVGFTSICEGMDPADVATFISEHLTLVSKCIEDEGGTIDKYIGDAVMAFWGAPENIDNANLRAMRAAGAIQAALNADNAIRTRANLPSVRIRIGVHSGQLIVGDIGSPDRLNYTVIGDIVNITQRLEALGKEVDAEAESIVLVSRDVRDSLAGQITFDEIGNMKVKGRMGEIEVFRLSQFAEPIPTFDQALKQS</sequence>
<organism evidence="4 5">
    <name type="scientific">Hoeflea phototrophica (strain DSM 17068 / NCIMB 14078 / DFL-43)</name>
    <dbReference type="NCBI Taxonomy" id="411684"/>
    <lineage>
        <taxon>Bacteria</taxon>
        <taxon>Pseudomonadati</taxon>
        <taxon>Pseudomonadota</taxon>
        <taxon>Alphaproteobacteria</taxon>
        <taxon>Hyphomicrobiales</taxon>
        <taxon>Rhizobiaceae</taxon>
        <taxon>Hoeflea</taxon>
    </lineage>
</organism>
<evidence type="ECO:0000256" key="1">
    <source>
        <dbReference type="SAM" id="Phobius"/>
    </source>
</evidence>
<dbReference type="Pfam" id="PF00211">
    <property type="entry name" value="Guanylate_cyc"/>
    <property type="match status" value="1"/>
</dbReference>
<dbReference type="Proteomes" id="UP000004291">
    <property type="component" value="Chromosome"/>
</dbReference>
<evidence type="ECO:0000313" key="5">
    <source>
        <dbReference type="Proteomes" id="UP000004291"/>
    </source>
</evidence>
<feature type="domain" description="Guanylate cyclase" evidence="2">
    <location>
        <begin position="411"/>
        <end position="543"/>
    </location>
</feature>
<dbReference type="PANTHER" id="PTHR43081:SF1">
    <property type="entry name" value="ADENYLATE CYCLASE, TERMINAL-DIFFERENTIATION SPECIFIC"/>
    <property type="match status" value="1"/>
</dbReference>
<keyword evidence="5" id="KW-1185">Reference proteome</keyword>
<keyword evidence="1" id="KW-0812">Transmembrane</keyword>
<dbReference type="InterPro" id="IPR003660">
    <property type="entry name" value="HAMP_dom"/>
</dbReference>
<dbReference type="Gene3D" id="3.30.70.1230">
    <property type="entry name" value="Nucleotide cyclase"/>
    <property type="match status" value="1"/>
</dbReference>
<evidence type="ECO:0000259" key="2">
    <source>
        <dbReference type="PROSITE" id="PS50125"/>
    </source>
</evidence>
<dbReference type="SUPFAM" id="SSF55073">
    <property type="entry name" value="Nucleotide cyclase"/>
    <property type="match status" value="1"/>
</dbReference>
<feature type="transmembrane region" description="Helical" evidence="1">
    <location>
        <begin position="308"/>
        <end position="329"/>
    </location>
</feature>
<comment type="caution">
    <text evidence="4">The sequence shown here is derived from an EMBL/GenBank/DDBJ whole genome shotgun (WGS) entry which is preliminary data.</text>
</comment>
<dbReference type="SUPFAM" id="SSF158472">
    <property type="entry name" value="HAMP domain-like"/>
    <property type="match status" value="1"/>
</dbReference>
<dbReference type="PANTHER" id="PTHR43081">
    <property type="entry name" value="ADENYLATE CYCLASE, TERMINAL-DIFFERENTIATION SPECIFIC-RELATED"/>
    <property type="match status" value="1"/>
</dbReference>
<dbReference type="PROSITE" id="PS50125">
    <property type="entry name" value="GUANYLATE_CYCLASE_2"/>
    <property type="match status" value="1"/>
</dbReference>
<dbReference type="CDD" id="cd07302">
    <property type="entry name" value="CHD"/>
    <property type="match status" value="1"/>
</dbReference>
<name>A9DAF1_HOEPD</name>
<dbReference type="CDD" id="cd06225">
    <property type="entry name" value="HAMP"/>
    <property type="match status" value="1"/>
</dbReference>
<dbReference type="EC" id="4.6.1.1" evidence="4"/>
<accession>A9DAF1</accession>
<dbReference type="eggNOG" id="COG2114">
    <property type="taxonomic scope" value="Bacteria"/>
</dbReference>
<dbReference type="OrthoDB" id="9789782at2"/>
<dbReference type="SMART" id="SM00304">
    <property type="entry name" value="HAMP"/>
    <property type="match status" value="1"/>
</dbReference>
<protein>
    <submittedName>
        <fullName evidence="4">Adenylate cyclase, family 3 (Some protein containing HAMP domain)</fullName>
        <ecNumber evidence="4">4.6.1.1</ecNumber>
    </submittedName>
</protein>
<gene>
    <name evidence="4" type="ORF">HPDFL43_04241</name>
</gene>
<dbReference type="GO" id="GO:0035556">
    <property type="term" value="P:intracellular signal transduction"/>
    <property type="evidence" value="ECO:0007669"/>
    <property type="project" value="InterPro"/>
</dbReference>
<evidence type="ECO:0000313" key="4">
    <source>
        <dbReference type="EMBL" id="EDQ32725.2"/>
    </source>
</evidence>
<dbReference type="InterPro" id="IPR001054">
    <property type="entry name" value="A/G_cyclase"/>
</dbReference>
<keyword evidence="1" id="KW-1133">Transmembrane helix</keyword>
<keyword evidence="4" id="KW-0456">Lyase</keyword>
<dbReference type="InterPro" id="IPR050697">
    <property type="entry name" value="Adenylyl/Guanylyl_Cyclase_3/4"/>
</dbReference>
<reference evidence="4 5" key="2">
    <citation type="submission" date="2012-06" db="EMBL/GenBank/DDBJ databases">
        <authorList>
            <person name="Fiebig A."/>
        </authorList>
    </citation>
    <scope>NUCLEOTIDE SEQUENCE [LARGE SCALE GENOMIC DNA]</scope>
    <source>
        <strain evidence="4 5">DFL-43</strain>
    </source>
</reference>